<sequence>MNEVLITIIVLRLNKSSHTYSINLFYDIFATYIYIDNLIKAFITNSHNLRVHISNISVNKFDPKKKLFTPLIWSKISDMHGSVQQTNIIIEVSSK</sequence>
<name>A0A1I7XQZ3_HETBA</name>
<dbReference type="Proteomes" id="UP000095283">
    <property type="component" value="Unplaced"/>
</dbReference>
<organism evidence="1 2">
    <name type="scientific">Heterorhabditis bacteriophora</name>
    <name type="common">Entomopathogenic nematode worm</name>
    <dbReference type="NCBI Taxonomy" id="37862"/>
    <lineage>
        <taxon>Eukaryota</taxon>
        <taxon>Metazoa</taxon>
        <taxon>Ecdysozoa</taxon>
        <taxon>Nematoda</taxon>
        <taxon>Chromadorea</taxon>
        <taxon>Rhabditida</taxon>
        <taxon>Rhabditina</taxon>
        <taxon>Rhabditomorpha</taxon>
        <taxon>Strongyloidea</taxon>
        <taxon>Heterorhabditidae</taxon>
        <taxon>Heterorhabditis</taxon>
    </lineage>
</organism>
<proteinExistence type="predicted"/>
<protein>
    <submittedName>
        <fullName evidence="2">Uncharacterized protein</fullName>
    </submittedName>
</protein>
<evidence type="ECO:0000313" key="2">
    <source>
        <dbReference type="WBParaSite" id="Hba_19910"/>
    </source>
</evidence>
<dbReference type="AlphaFoldDB" id="A0A1I7XQZ3"/>
<reference evidence="2" key="1">
    <citation type="submission" date="2016-11" db="UniProtKB">
        <authorList>
            <consortium name="WormBaseParasite"/>
        </authorList>
    </citation>
    <scope>IDENTIFICATION</scope>
</reference>
<keyword evidence="1" id="KW-1185">Reference proteome</keyword>
<dbReference type="WBParaSite" id="Hba_19910">
    <property type="protein sequence ID" value="Hba_19910"/>
    <property type="gene ID" value="Hba_19910"/>
</dbReference>
<evidence type="ECO:0000313" key="1">
    <source>
        <dbReference type="Proteomes" id="UP000095283"/>
    </source>
</evidence>
<accession>A0A1I7XQZ3</accession>